<organism evidence="3 4">
    <name type="scientific">Halomonas organivorans</name>
    <dbReference type="NCBI Taxonomy" id="257772"/>
    <lineage>
        <taxon>Bacteria</taxon>
        <taxon>Pseudomonadati</taxon>
        <taxon>Pseudomonadota</taxon>
        <taxon>Gammaproteobacteria</taxon>
        <taxon>Oceanospirillales</taxon>
        <taxon>Halomonadaceae</taxon>
        <taxon>Halomonas</taxon>
    </lineage>
</organism>
<feature type="transmembrane region" description="Helical" evidence="2">
    <location>
        <begin position="58"/>
        <end position="79"/>
    </location>
</feature>
<feature type="region of interest" description="Disordered" evidence="1">
    <location>
        <begin position="22"/>
        <end position="43"/>
    </location>
</feature>
<keyword evidence="2" id="KW-1133">Transmembrane helix</keyword>
<name>A0A7W5G7E1_9GAMM</name>
<protein>
    <submittedName>
        <fullName evidence="3">Uncharacterized protein</fullName>
    </submittedName>
</protein>
<evidence type="ECO:0000313" key="4">
    <source>
        <dbReference type="Proteomes" id="UP000525987"/>
    </source>
</evidence>
<dbReference type="Proteomes" id="UP000525987">
    <property type="component" value="Unassembled WGS sequence"/>
</dbReference>
<keyword evidence="2" id="KW-0812">Transmembrane</keyword>
<keyword evidence="2" id="KW-0472">Membrane</keyword>
<dbReference type="AlphaFoldDB" id="A0A7W5G7E1"/>
<evidence type="ECO:0000256" key="2">
    <source>
        <dbReference type="SAM" id="Phobius"/>
    </source>
</evidence>
<evidence type="ECO:0000313" key="3">
    <source>
        <dbReference type="EMBL" id="MBB3142847.1"/>
    </source>
</evidence>
<sequence length="87" mass="9888">MRQEIGGGVEFPPTITILQQRHPSGAQPDNLTHLNDRANTPNWQSSGHTRYTVRLIEFFLRLSASGASFFFVEIGFLWLEMRSSSHV</sequence>
<comment type="caution">
    <text evidence="3">The sequence shown here is derived from an EMBL/GenBank/DDBJ whole genome shotgun (WGS) entry which is preliminary data.</text>
</comment>
<accession>A0A7W5G7E1</accession>
<dbReference type="EMBL" id="JACHXM010000028">
    <property type="protein sequence ID" value="MBB3142847.1"/>
    <property type="molecule type" value="Genomic_DNA"/>
</dbReference>
<gene>
    <name evidence="3" type="ORF">FHR96_003752</name>
</gene>
<reference evidence="3 4" key="1">
    <citation type="submission" date="2020-08" db="EMBL/GenBank/DDBJ databases">
        <title>Genomic Encyclopedia of Type Strains, Phase III (KMG-III): the genomes of soil and plant-associated and newly described type strains.</title>
        <authorList>
            <person name="Whitman W."/>
        </authorList>
    </citation>
    <scope>NUCLEOTIDE SEQUENCE [LARGE SCALE GENOMIC DNA]</scope>
    <source>
        <strain evidence="3 4">CECT 5995</strain>
    </source>
</reference>
<dbReference type="RefSeq" id="WP_183389206.1">
    <property type="nucleotide sequence ID" value="NZ_JACHXM010000028.1"/>
</dbReference>
<keyword evidence="4" id="KW-1185">Reference proteome</keyword>
<proteinExistence type="predicted"/>
<evidence type="ECO:0000256" key="1">
    <source>
        <dbReference type="SAM" id="MobiDB-lite"/>
    </source>
</evidence>